<organism evidence="1 2">
    <name type="scientific">Parapedobacter pyrenivorans</name>
    <dbReference type="NCBI Taxonomy" id="1305674"/>
    <lineage>
        <taxon>Bacteria</taxon>
        <taxon>Pseudomonadati</taxon>
        <taxon>Bacteroidota</taxon>
        <taxon>Sphingobacteriia</taxon>
        <taxon>Sphingobacteriales</taxon>
        <taxon>Sphingobacteriaceae</taxon>
        <taxon>Parapedobacter</taxon>
    </lineage>
</organism>
<evidence type="ECO:0000313" key="2">
    <source>
        <dbReference type="Proteomes" id="UP000660862"/>
    </source>
</evidence>
<reference evidence="1" key="1">
    <citation type="journal article" date="2014" name="Int. J. Syst. Evol. Microbiol.">
        <title>Complete genome sequence of Corynebacterium casei LMG S-19264T (=DSM 44701T), isolated from a smear-ripened cheese.</title>
        <authorList>
            <consortium name="US DOE Joint Genome Institute (JGI-PGF)"/>
            <person name="Walter F."/>
            <person name="Albersmeier A."/>
            <person name="Kalinowski J."/>
            <person name="Ruckert C."/>
        </authorList>
    </citation>
    <scope>NUCLEOTIDE SEQUENCE</scope>
    <source>
        <strain evidence="1">CGMCC 1.12195</strain>
    </source>
</reference>
<dbReference type="AlphaFoldDB" id="A0A917HIL5"/>
<proteinExistence type="predicted"/>
<accession>A0A917HIL5</accession>
<gene>
    <name evidence="1" type="ORF">GCM10007415_10660</name>
</gene>
<protein>
    <submittedName>
        <fullName evidence="1">Uncharacterized protein</fullName>
    </submittedName>
</protein>
<reference evidence="1" key="2">
    <citation type="submission" date="2020-09" db="EMBL/GenBank/DDBJ databases">
        <authorList>
            <person name="Sun Q."/>
            <person name="Zhou Y."/>
        </authorList>
    </citation>
    <scope>NUCLEOTIDE SEQUENCE</scope>
    <source>
        <strain evidence="1">CGMCC 1.12195</strain>
    </source>
</reference>
<evidence type="ECO:0000313" key="1">
    <source>
        <dbReference type="EMBL" id="GGG80144.1"/>
    </source>
</evidence>
<sequence length="82" mass="9918">MYNSTFKTITLIVSDSIEKLISHSFTYEYYLLRAIQYLMQDSYEIRSNPHKHIDIRTSDSDYIRELELLIELKRQKTVTIKR</sequence>
<keyword evidence="2" id="KW-1185">Reference proteome</keyword>
<name>A0A917HIL5_9SPHI</name>
<dbReference type="EMBL" id="BMER01000001">
    <property type="protein sequence ID" value="GGG80144.1"/>
    <property type="molecule type" value="Genomic_DNA"/>
</dbReference>
<dbReference type="Proteomes" id="UP000660862">
    <property type="component" value="Unassembled WGS sequence"/>
</dbReference>
<comment type="caution">
    <text evidence="1">The sequence shown here is derived from an EMBL/GenBank/DDBJ whole genome shotgun (WGS) entry which is preliminary data.</text>
</comment>